<evidence type="ECO:0000259" key="1">
    <source>
        <dbReference type="Pfam" id="PF22522"/>
    </source>
</evidence>
<name>A0A7W7Y8L1_9BACT</name>
<comment type="caution">
    <text evidence="2">The sequence shown here is derived from an EMBL/GenBank/DDBJ whole genome shotgun (WGS) entry which is preliminary data.</text>
</comment>
<evidence type="ECO:0000313" key="2">
    <source>
        <dbReference type="EMBL" id="MBB5031495.1"/>
    </source>
</evidence>
<gene>
    <name evidence="2" type="ORF">HNQ65_001049</name>
</gene>
<accession>A0A7W7Y8L1</accession>
<reference evidence="2 3" key="1">
    <citation type="submission" date="2020-08" db="EMBL/GenBank/DDBJ databases">
        <title>Genomic Encyclopedia of Type Strains, Phase IV (KMG-IV): sequencing the most valuable type-strain genomes for metagenomic binning, comparative biology and taxonomic classification.</title>
        <authorList>
            <person name="Goeker M."/>
        </authorList>
    </citation>
    <scope>NUCLEOTIDE SEQUENCE [LARGE SCALE GENOMIC DNA]</scope>
    <source>
        <strain evidence="2 3">DSM 12252</strain>
    </source>
</reference>
<dbReference type="EMBL" id="JACHIG010000001">
    <property type="protein sequence ID" value="MBB5031495.1"/>
    <property type="molecule type" value="Genomic_DNA"/>
</dbReference>
<dbReference type="Pfam" id="PF22522">
    <property type="entry name" value="DUF6998"/>
    <property type="match status" value="1"/>
</dbReference>
<evidence type="ECO:0000313" key="3">
    <source>
        <dbReference type="Proteomes" id="UP000590740"/>
    </source>
</evidence>
<dbReference type="AlphaFoldDB" id="A0A7W7Y8L1"/>
<protein>
    <recommendedName>
        <fullName evidence="1">DUF6998 domain-containing protein</fullName>
    </recommendedName>
</protein>
<proteinExistence type="predicted"/>
<sequence>MAKQSTNQDRLNALAQHSLPEPFHSHLEQVHKICRQMRDHVGLLGMNLDFTPDGRFVGDMGELIAALKFGVTIHKSLKGGQDGVCSVTGKSVEVKLRTQANSIIWVKGVPDILLVIYLCPTSLRWGVVYNGPGTVIQDTQFAKYNERHGRYETSIPKMLAASEAMLLQDQPTTLILHQVH</sequence>
<dbReference type="RefSeq" id="WP_221306037.1">
    <property type="nucleotide sequence ID" value="NZ_JACHIG010000001.1"/>
</dbReference>
<feature type="domain" description="DUF6998" evidence="1">
    <location>
        <begin position="29"/>
        <end position="169"/>
    </location>
</feature>
<organism evidence="2 3">
    <name type="scientific">Prosthecobacter vanneervenii</name>
    <dbReference type="NCBI Taxonomy" id="48466"/>
    <lineage>
        <taxon>Bacteria</taxon>
        <taxon>Pseudomonadati</taxon>
        <taxon>Verrucomicrobiota</taxon>
        <taxon>Verrucomicrobiia</taxon>
        <taxon>Verrucomicrobiales</taxon>
        <taxon>Verrucomicrobiaceae</taxon>
        <taxon>Prosthecobacter</taxon>
    </lineage>
</organism>
<dbReference type="InterPro" id="IPR054267">
    <property type="entry name" value="DUF6998"/>
</dbReference>
<dbReference type="Proteomes" id="UP000590740">
    <property type="component" value="Unassembled WGS sequence"/>
</dbReference>
<keyword evidence="3" id="KW-1185">Reference proteome</keyword>